<keyword evidence="1" id="KW-1133">Transmembrane helix</keyword>
<evidence type="ECO:0000313" key="3">
    <source>
        <dbReference type="Proteomes" id="UP000673375"/>
    </source>
</evidence>
<protein>
    <submittedName>
        <fullName evidence="2">Uncharacterized protein</fullName>
    </submittedName>
</protein>
<feature type="transmembrane region" description="Helical" evidence="1">
    <location>
        <begin position="16"/>
        <end position="36"/>
    </location>
</feature>
<organism evidence="2 3">
    <name type="scientific">Enterococcus larvae</name>
    <dbReference type="NCBI Taxonomy" id="2794352"/>
    <lineage>
        <taxon>Bacteria</taxon>
        <taxon>Bacillati</taxon>
        <taxon>Bacillota</taxon>
        <taxon>Bacilli</taxon>
        <taxon>Lactobacillales</taxon>
        <taxon>Enterococcaceae</taxon>
        <taxon>Enterococcus</taxon>
    </lineage>
</organism>
<keyword evidence="1" id="KW-0472">Membrane</keyword>
<reference evidence="2 3" key="1">
    <citation type="submission" date="2020-12" db="EMBL/GenBank/DDBJ databases">
        <title>Vagococcus allomyrinae sp. nov. and Enterococcus lavae sp. nov., isolated from the larvae of Allomyrina dichotoma.</title>
        <authorList>
            <person name="Lee S.D."/>
        </authorList>
    </citation>
    <scope>NUCLEOTIDE SEQUENCE [LARGE SCALE GENOMIC DNA]</scope>
    <source>
        <strain evidence="2 3">BWM-S5</strain>
    </source>
</reference>
<keyword evidence="1" id="KW-0812">Transmembrane</keyword>
<dbReference type="Proteomes" id="UP000673375">
    <property type="component" value="Unassembled WGS sequence"/>
</dbReference>
<name>A0ABS4CKI9_9ENTE</name>
<sequence length="45" mass="5275">MMEKGKSNLLLFWKTIKLPLAMVLSYMALYIAFWLVEKLSGLLLR</sequence>
<proteinExistence type="predicted"/>
<comment type="caution">
    <text evidence="2">The sequence shown here is derived from an EMBL/GenBank/DDBJ whole genome shotgun (WGS) entry which is preliminary data.</text>
</comment>
<keyword evidence="3" id="KW-1185">Reference proteome</keyword>
<evidence type="ECO:0000313" key="2">
    <source>
        <dbReference type="EMBL" id="MBP1047114.1"/>
    </source>
</evidence>
<gene>
    <name evidence="2" type="ORF">I6N96_12605</name>
</gene>
<accession>A0ABS4CKI9</accession>
<dbReference type="EMBL" id="JAEDXU010000006">
    <property type="protein sequence ID" value="MBP1047114.1"/>
    <property type="molecule type" value="Genomic_DNA"/>
</dbReference>
<evidence type="ECO:0000256" key="1">
    <source>
        <dbReference type="SAM" id="Phobius"/>
    </source>
</evidence>